<sequence length="206" mass="23865">MPKVGYSEKERVQIREALIAVGLDLMTKQGIQHTTVEQIYKKVGISRTFFYSFFPNKEELIVEALYLQQPQLIEYARKLMNDPAISWRDKVKKFLHSLCHGEKYGIAVLTMEEQRLIFKRLSRDSYKVFRDKQLSLLHAILNSFEIEADTEQLKLVLNLTLLIVITCRALPENLPLLVSEASDGTAEFQMEALVDYLEKLKCKPIL</sequence>
<dbReference type="Pfam" id="PF00440">
    <property type="entry name" value="TetR_N"/>
    <property type="match status" value="1"/>
</dbReference>
<evidence type="ECO:0000256" key="2">
    <source>
        <dbReference type="PROSITE-ProRule" id="PRU00335"/>
    </source>
</evidence>
<dbReference type="PROSITE" id="PS01081">
    <property type="entry name" value="HTH_TETR_1"/>
    <property type="match status" value="1"/>
</dbReference>
<reference evidence="4 5" key="1">
    <citation type="submission" date="2018-08" db="EMBL/GenBank/DDBJ databases">
        <title>A genome reference for cultivated species of the human gut microbiota.</title>
        <authorList>
            <person name="Zou Y."/>
            <person name="Xue W."/>
            <person name="Luo G."/>
        </authorList>
    </citation>
    <scope>NUCLEOTIDE SEQUENCE [LARGE SCALE GENOMIC DNA]</scope>
    <source>
        <strain evidence="4 5">AF14-18</strain>
    </source>
</reference>
<comment type="caution">
    <text evidence="4">The sequence shown here is derived from an EMBL/GenBank/DDBJ whole genome shotgun (WGS) entry which is preliminary data.</text>
</comment>
<dbReference type="InterPro" id="IPR050624">
    <property type="entry name" value="HTH-type_Tx_Regulator"/>
</dbReference>
<protein>
    <submittedName>
        <fullName evidence="4">TetR/AcrR family transcriptional regulator</fullName>
    </submittedName>
</protein>
<accession>A0A412Z157</accession>
<name>A0A412Z157_9FIRM</name>
<dbReference type="InterPro" id="IPR009057">
    <property type="entry name" value="Homeodomain-like_sf"/>
</dbReference>
<dbReference type="PANTHER" id="PTHR43479:SF11">
    <property type="entry name" value="ACREF_ENVCD OPERON REPRESSOR-RELATED"/>
    <property type="match status" value="1"/>
</dbReference>
<feature type="domain" description="HTH tetR-type" evidence="3">
    <location>
        <begin position="12"/>
        <end position="72"/>
    </location>
</feature>
<evidence type="ECO:0000256" key="1">
    <source>
        <dbReference type="ARBA" id="ARBA00023125"/>
    </source>
</evidence>
<dbReference type="Proteomes" id="UP000284543">
    <property type="component" value="Unassembled WGS sequence"/>
</dbReference>
<dbReference type="SUPFAM" id="SSF46689">
    <property type="entry name" value="Homeodomain-like"/>
    <property type="match status" value="1"/>
</dbReference>
<dbReference type="PROSITE" id="PS50977">
    <property type="entry name" value="HTH_TETR_2"/>
    <property type="match status" value="1"/>
</dbReference>
<proteinExistence type="predicted"/>
<dbReference type="PRINTS" id="PR00455">
    <property type="entry name" value="HTHTETR"/>
</dbReference>
<dbReference type="EMBL" id="QRZM01000009">
    <property type="protein sequence ID" value="RGV73638.1"/>
    <property type="molecule type" value="Genomic_DNA"/>
</dbReference>
<feature type="DNA-binding region" description="H-T-H motif" evidence="2">
    <location>
        <begin position="35"/>
        <end position="54"/>
    </location>
</feature>
<dbReference type="PANTHER" id="PTHR43479">
    <property type="entry name" value="ACREF/ENVCD OPERON REPRESSOR-RELATED"/>
    <property type="match status" value="1"/>
</dbReference>
<dbReference type="InterPro" id="IPR001647">
    <property type="entry name" value="HTH_TetR"/>
</dbReference>
<dbReference type="GO" id="GO:0003677">
    <property type="term" value="F:DNA binding"/>
    <property type="evidence" value="ECO:0007669"/>
    <property type="project" value="UniProtKB-UniRule"/>
</dbReference>
<dbReference type="RefSeq" id="WP_118019202.1">
    <property type="nucleotide sequence ID" value="NZ_CAUHGS010000009.1"/>
</dbReference>
<dbReference type="InterPro" id="IPR023772">
    <property type="entry name" value="DNA-bd_HTH_TetR-type_CS"/>
</dbReference>
<dbReference type="Gene3D" id="1.10.357.10">
    <property type="entry name" value="Tetracycline Repressor, domain 2"/>
    <property type="match status" value="1"/>
</dbReference>
<dbReference type="AlphaFoldDB" id="A0A412Z157"/>
<keyword evidence="1 2" id="KW-0238">DNA-binding</keyword>
<organism evidence="4 5">
    <name type="scientific">Enterocloster bolteae</name>
    <dbReference type="NCBI Taxonomy" id="208479"/>
    <lineage>
        <taxon>Bacteria</taxon>
        <taxon>Bacillati</taxon>
        <taxon>Bacillota</taxon>
        <taxon>Clostridia</taxon>
        <taxon>Lachnospirales</taxon>
        <taxon>Lachnospiraceae</taxon>
        <taxon>Enterocloster</taxon>
    </lineage>
</organism>
<evidence type="ECO:0000313" key="4">
    <source>
        <dbReference type="EMBL" id="RGV73638.1"/>
    </source>
</evidence>
<evidence type="ECO:0000259" key="3">
    <source>
        <dbReference type="PROSITE" id="PS50977"/>
    </source>
</evidence>
<evidence type="ECO:0000313" key="5">
    <source>
        <dbReference type="Proteomes" id="UP000284543"/>
    </source>
</evidence>
<gene>
    <name evidence="4" type="ORF">DWW02_19825</name>
</gene>